<dbReference type="AlphaFoldDB" id="B9TH50"/>
<dbReference type="Pfam" id="PF05488">
    <property type="entry name" value="PAAR_motif"/>
    <property type="match status" value="1"/>
</dbReference>
<evidence type="ECO:0000313" key="2">
    <source>
        <dbReference type="Proteomes" id="UP000008311"/>
    </source>
</evidence>
<organism evidence="1 2">
    <name type="scientific">Ricinus communis</name>
    <name type="common">Castor bean</name>
    <dbReference type="NCBI Taxonomy" id="3988"/>
    <lineage>
        <taxon>Eukaryota</taxon>
        <taxon>Viridiplantae</taxon>
        <taxon>Streptophyta</taxon>
        <taxon>Embryophyta</taxon>
        <taxon>Tracheophyta</taxon>
        <taxon>Spermatophyta</taxon>
        <taxon>Magnoliopsida</taxon>
        <taxon>eudicotyledons</taxon>
        <taxon>Gunneridae</taxon>
        <taxon>Pentapetalae</taxon>
        <taxon>rosids</taxon>
        <taxon>fabids</taxon>
        <taxon>Malpighiales</taxon>
        <taxon>Euphorbiaceae</taxon>
        <taxon>Acalyphoideae</taxon>
        <taxon>Acalypheae</taxon>
        <taxon>Ricinus</taxon>
    </lineage>
</organism>
<dbReference type="InterPro" id="IPR008727">
    <property type="entry name" value="PAAR_motif"/>
</dbReference>
<protein>
    <submittedName>
        <fullName evidence="1">Uncharacterized protein</fullName>
    </submittedName>
</protein>
<reference evidence="2" key="1">
    <citation type="journal article" date="2010" name="Nat. Biotechnol.">
        <title>Draft genome sequence of the oilseed species Ricinus communis.</title>
        <authorList>
            <person name="Chan A.P."/>
            <person name="Crabtree J."/>
            <person name="Zhao Q."/>
            <person name="Lorenzi H."/>
            <person name="Orvis J."/>
            <person name="Puiu D."/>
            <person name="Melake-Berhan A."/>
            <person name="Jones K.M."/>
            <person name="Redman J."/>
            <person name="Chen G."/>
            <person name="Cahoon E.B."/>
            <person name="Gedil M."/>
            <person name="Stanke M."/>
            <person name="Haas B.J."/>
            <person name="Wortman J.R."/>
            <person name="Fraser-Liggett C.M."/>
            <person name="Ravel J."/>
            <person name="Rabinowicz P.D."/>
        </authorList>
    </citation>
    <scope>NUCLEOTIDE SEQUENCE [LARGE SCALE GENOMIC DNA]</scope>
    <source>
        <strain evidence="2">cv. Hale</strain>
    </source>
</reference>
<evidence type="ECO:0000313" key="1">
    <source>
        <dbReference type="EMBL" id="EEF24813.1"/>
    </source>
</evidence>
<name>B9TH50_RICCO</name>
<gene>
    <name evidence="1" type="ORF">RCOM_1948350</name>
</gene>
<keyword evidence="2" id="KW-1185">Reference proteome</keyword>
<accession>B9TH50</accession>
<sequence length="134" mass="14164">MASSVRIRALITGNVSLFRVPFCKLLENRMKSVRANDAASSTNTATVQGAAAPRKVIARYPIATIGSRTRRGGEVVLASQGEHADDFRIACVGDRVRYPDGSESVIVSGAGHASTYANRPIALVGSHIANGDRI</sequence>
<dbReference type="InParanoid" id="B9TH50"/>
<proteinExistence type="predicted"/>
<dbReference type="EMBL" id="EQ981207">
    <property type="protein sequence ID" value="EEF24813.1"/>
    <property type="molecule type" value="Genomic_DNA"/>
</dbReference>
<dbReference type="Proteomes" id="UP000008311">
    <property type="component" value="Unassembled WGS sequence"/>
</dbReference>
<feature type="non-terminal residue" evidence="1">
    <location>
        <position position="134"/>
    </location>
</feature>